<reference evidence="2" key="1">
    <citation type="submission" date="2023-03" db="EMBL/GenBank/DDBJ databases">
        <title>Mesosutterella sp. nov. isolated from porcine feces.</title>
        <authorList>
            <person name="Yu S."/>
        </authorList>
    </citation>
    <scope>NUCLEOTIDE SEQUENCE</scope>
    <source>
        <strain evidence="2">AGMB02718</strain>
    </source>
</reference>
<keyword evidence="3" id="KW-1185">Reference proteome</keyword>
<name>A0ABT7IP37_9BURK</name>
<gene>
    <name evidence="2" type="ORF">MUN46_009395</name>
</gene>
<dbReference type="EMBL" id="JAKZJU020000001">
    <property type="protein sequence ID" value="MDL2060148.1"/>
    <property type="molecule type" value="Genomic_DNA"/>
</dbReference>
<evidence type="ECO:0000313" key="2">
    <source>
        <dbReference type="EMBL" id="MDL2060148.1"/>
    </source>
</evidence>
<feature type="signal peptide" evidence="1">
    <location>
        <begin position="1"/>
        <end position="21"/>
    </location>
</feature>
<evidence type="ECO:0000313" key="3">
    <source>
        <dbReference type="Proteomes" id="UP001165481"/>
    </source>
</evidence>
<organism evidence="2 3">
    <name type="scientific">Mesosutterella faecium</name>
    <dbReference type="NCBI Taxonomy" id="2925194"/>
    <lineage>
        <taxon>Bacteria</taxon>
        <taxon>Pseudomonadati</taxon>
        <taxon>Pseudomonadota</taxon>
        <taxon>Betaproteobacteria</taxon>
        <taxon>Burkholderiales</taxon>
        <taxon>Sutterellaceae</taxon>
        <taxon>Mesosutterella</taxon>
    </lineage>
</organism>
<proteinExistence type="predicted"/>
<feature type="chain" id="PRO_5046902619" evidence="1">
    <location>
        <begin position="22"/>
        <end position="279"/>
    </location>
</feature>
<accession>A0ABT7IP37</accession>
<evidence type="ECO:0000256" key="1">
    <source>
        <dbReference type="SAM" id="SignalP"/>
    </source>
</evidence>
<sequence>MRKIFIPVFCALMLAAGAAPAEVPAPTDEQIAVYLSREMQKVDFESYYARTERLEPAEKNRVAAEAVKRLFADPDFARYAVSQLRQVGVFSMKDSAKANELSASLGRNLFSSLSDKGASRLPYEDQRALIALYLRRILTSPNSRACRAQILNDPTLASSTELAAANHLFLNGLSLQAFRAQMDRGVRATLAEVKGNPPVRRPTAAQKELADQALEKALEARLSGISDKRKLILLSALNEPRSADPGDVCEGMRLVFSAYLDLNGEVADWAYEEMFAATR</sequence>
<keyword evidence="1" id="KW-0732">Signal</keyword>
<dbReference type="RefSeq" id="WP_243376966.1">
    <property type="nucleotide sequence ID" value="NZ_JAKZJU020000001.1"/>
</dbReference>
<protein>
    <submittedName>
        <fullName evidence="2">Uncharacterized protein</fullName>
    </submittedName>
</protein>
<comment type="caution">
    <text evidence="2">The sequence shown here is derived from an EMBL/GenBank/DDBJ whole genome shotgun (WGS) entry which is preliminary data.</text>
</comment>
<dbReference type="Proteomes" id="UP001165481">
    <property type="component" value="Unassembled WGS sequence"/>
</dbReference>